<dbReference type="EMBL" id="QWDD01000001">
    <property type="protein sequence ID" value="RNJ49748.1"/>
    <property type="molecule type" value="Genomic_DNA"/>
</dbReference>
<name>A0A3M9XRL6_9HYPH</name>
<gene>
    <name evidence="4" type="ORF">D1O30_09215</name>
</gene>
<dbReference type="InterPro" id="IPR050832">
    <property type="entry name" value="Bact_Acetyltransf"/>
</dbReference>
<accession>A0A3M9XRL6</accession>
<evidence type="ECO:0000256" key="2">
    <source>
        <dbReference type="ARBA" id="ARBA00023315"/>
    </source>
</evidence>
<feature type="domain" description="N-acetyltransferase" evidence="3">
    <location>
        <begin position="5"/>
        <end position="143"/>
    </location>
</feature>
<reference evidence="4 5" key="1">
    <citation type="submission" date="2018-08" db="EMBL/GenBank/DDBJ databases">
        <title>Genome sequence of Methylocystis hirsuta CSC1, a methanotroph able to accumulate PHAs.</title>
        <authorList>
            <person name="Bordel S."/>
            <person name="Rodriguez E."/>
            <person name="Gancedo J."/>
            <person name="Munoz R."/>
        </authorList>
    </citation>
    <scope>NUCLEOTIDE SEQUENCE [LARGE SCALE GENOMIC DNA]</scope>
    <source>
        <strain evidence="4 5">CSC1</strain>
    </source>
</reference>
<dbReference type="RefSeq" id="WP_123175714.1">
    <property type="nucleotide sequence ID" value="NZ_QWDD01000001.1"/>
</dbReference>
<dbReference type="CDD" id="cd04301">
    <property type="entry name" value="NAT_SF"/>
    <property type="match status" value="1"/>
</dbReference>
<evidence type="ECO:0000313" key="4">
    <source>
        <dbReference type="EMBL" id="RNJ49748.1"/>
    </source>
</evidence>
<keyword evidence="1 4" id="KW-0808">Transferase</keyword>
<keyword evidence="5" id="KW-1185">Reference proteome</keyword>
<dbReference type="InterPro" id="IPR016181">
    <property type="entry name" value="Acyl_CoA_acyltransferase"/>
</dbReference>
<dbReference type="Proteomes" id="UP000268623">
    <property type="component" value="Unassembled WGS sequence"/>
</dbReference>
<dbReference type="SUPFAM" id="SSF55729">
    <property type="entry name" value="Acyl-CoA N-acyltransferases (Nat)"/>
    <property type="match status" value="1"/>
</dbReference>
<dbReference type="GO" id="GO:0016747">
    <property type="term" value="F:acyltransferase activity, transferring groups other than amino-acyl groups"/>
    <property type="evidence" value="ECO:0007669"/>
    <property type="project" value="InterPro"/>
</dbReference>
<organism evidence="4 5">
    <name type="scientific">Methylocystis hirsuta</name>
    <dbReference type="NCBI Taxonomy" id="369798"/>
    <lineage>
        <taxon>Bacteria</taxon>
        <taxon>Pseudomonadati</taxon>
        <taxon>Pseudomonadota</taxon>
        <taxon>Alphaproteobacteria</taxon>
        <taxon>Hyphomicrobiales</taxon>
        <taxon>Methylocystaceae</taxon>
        <taxon>Methylocystis</taxon>
    </lineage>
</organism>
<comment type="caution">
    <text evidence="4">The sequence shown here is derived from an EMBL/GenBank/DDBJ whole genome shotgun (WGS) entry which is preliminary data.</text>
</comment>
<evidence type="ECO:0000313" key="5">
    <source>
        <dbReference type="Proteomes" id="UP000268623"/>
    </source>
</evidence>
<proteinExistence type="predicted"/>
<protein>
    <submittedName>
        <fullName evidence="4">GNAT family N-acetyltransferase</fullName>
    </submittedName>
</protein>
<dbReference type="OrthoDB" id="9787920at2"/>
<evidence type="ECO:0000259" key="3">
    <source>
        <dbReference type="PROSITE" id="PS51186"/>
    </source>
</evidence>
<sequence>MAKSIEIEKLALSIETAESAELSARLGAALGERFGVRDETPFSILARGEDGALIGGVNGVIHWRWAYVRHLWVAESRRGQGLGARLMGEAERLARDRGCVGVYIDTFEKRVAAFYERLGFGRVGEIADFPPGHSRISLSKPFR</sequence>
<dbReference type="InterPro" id="IPR000182">
    <property type="entry name" value="GNAT_dom"/>
</dbReference>
<keyword evidence="2" id="KW-0012">Acyltransferase</keyword>
<dbReference type="Gene3D" id="3.40.630.30">
    <property type="match status" value="1"/>
</dbReference>
<dbReference type="PANTHER" id="PTHR43877">
    <property type="entry name" value="AMINOALKYLPHOSPHONATE N-ACETYLTRANSFERASE-RELATED-RELATED"/>
    <property type="match status" value="1"/>
</dbReference>
<dbReference type="Pfam" id="PF00583">
    <property type="entry name" value="Acetyltransf_1"/>
    <property type="match status" value="1"/>
</dbReference>
<dbReference type="PROSITE" id="PS51186">
    <property type="entry name" value="GNAT"/>
    <property type="match status" value="1"/>
</dbReference>
<dbReference type="PANTHER" id="PTHR43877:SF2">
    <property type="entry name" value="AMINOALKYLPHOSPHONATE N-ACETYLTRANSFERASE-RELATED"/>
    <property type="match status" value="1"/>
</dbReference>
<dbReference type="AlphaFoldDB" id="A0A3M9XRL6"/>
<evidence type="ECO:0000256" key="1">
    <source>
        <dbReference type="ARBA" id="ARBA00022679"/>
    </source>
</evidence>